<dbReference type="RefSeq" id="XP_005839327.1">
    <property type="nucleotide sequence ID" value="XM_005839270.1"/>
</dbReference>
<evidence type="ECO:0000259" key="2">
    <source>
        <dbReference type="Pfam" id="PF00026"/>
    </source>
</evidence>
<dbReference type="OrthoDB" id="771136at2759"/>
<dbReference type="CDD" id="cd05471">
    <property type="entry name" value="pepsin_like"/>
    <property type="match status" value="1"/>
</dbReference>
<feature type="domain" description="Peptidase A1" evidence="2">
    <location>
        <begin position="55"/>
        <end position="217"/>
    </location>
</feature>
<reference evidence="4" key="3">
    <citation type="submission" date="2015-06" db="UniProtKB">
        <authorList>
            <consortium name="EnsemblProtists"/>
        </authorList>
    </citation>
    <scope>IDENTIFICATION</scope>
</reference>
<dbReference type="AlphaFoldDB" id="L1JVE6"/>
<evidence type="ECO:0000313" key="3">
    <source>
        <dbReference type="EMBL" id="EKX52347.1"/>
    </source>
</evidence>
<dbReference type="SUPFAM" id="SSF50630">
    <property type="entry name" value="Acid proteases"/>
    <property type="match status" value="1"/>
</dbReference>
<dbReference type="GeneID" id="17308885"/>
<feature type="chain" id="PRO_5008771964" description="Peptidase A1 domain-containing protein" evidence="1">
    <location>
        <begin position="24"/>
        <end position="431"/>
    </location>
</feature>
<dbReference type="Proteomes" id="UP000011087">
    <property type="component" value="Unassembled WGS sequence"/>
</dbReference>
<accession>L1JVE6</accession>
<dbReference type="EMBL" id="JH992973">
    <property type="protein sequence ID" value="EKX52347.1"/>
    <property type="molecule type" value="Genomic_DNA"/>
</dbReference>
<keyword evidence="1" id="KW-0732">Signal</keyword>
<evidence type="ECO:0000313" key="4">
    <source>
        <dbReference type="EnsemblProtists" id="EKX52347"/>
    </source>
</evidence>
<dbReference type="HOGENOM" id="CLU_636886_0_0_1"/>
<evidence type="ECO:0000313" key="5">
    <source>
        <dbReference type="Proteomes" id="UP000011087"/>
    </source>
</evidence>
<organism evidence="3">
    <name type="scientific">Guillardia theta (strain CCMP2712)</name>
    <name type="common">Cryptophyte</name>
    <dbReference type="NCBI Taxonomy" id="905079"/>
    <lineage>
        <taxon>Eukaryota</taxon>
        <taxon>Cryptophyceae</taxon>
        <taxon>Pyrenomonadales</taxon>
        <taxon>Geminigeraceae</taxon>
        <taxon>Guillardia</taxon>
    </lineage>
</organism>
<keyword evidence="5" id="KW-1185">Reference proteome</keyword>
<sequence>MAGGRHGMVWMAMMVGMVGVAMAGEEKLTCEASSPLFDPADSESFSLIQQLDESYIGEDLVKIGELRVRTRFSVLSCPHVDSGVSAMASDGILGLGWSAEHGSPAILKTLASTSRPSWNLTQVDDFEPMPPVFSITVIDDVGQIMLGGYDPEVVDGTLVSHNLSLSNGSYAVEVTGMMLGGVDLLNFSASTNSTLARIDINSLCILIPNSTMDDLLAENPYEKLLRLYESGNRSALLISIEDEVYEVPYSACIEPSDEGIVLGASWLRSYLMSFNFSNALNLSVAVGRKNDSFALTSDTGEGYAIQVSPGDEQEGEGREGGAGFSSISFLLPVEFGSPPARKKLMVSMDTPVTSIVGFPPPSWMRAQETNASGLVGRALSNTIAELVGRALSTRLLETTTRVRLYRRRRNGEERNAYHSLEAREEGNLAEE</sequence>
<feature type="signal peptide" evidence="1">
    <location>
        <begin position="1"/>
        <end position="23"/>
    </location>
</feature>
<dbReference type="PaxDb" id="55529-EKX52347"/>
<dbReference type="InterPro" id="IPR033121">
    <property type="entry name" value="PEPTIDASE_A1"/>
</dbReference>
<evidence type="ECO:0000256" key="1">
    <source>
        <dbReference type="SAM" id="SignalP"/>
    </source>
</evidence>
<dbReference type="InterPro" id="IPR034164">
    <property type="entry name" value="Pepsin-like_dom"/>
</dbReference>
<dbReference type="Gene3D" id="2.40.70.10">
    <property type="entry name" value="Acid Proteases"/>
    <property type="match status" value="1"/>
</dbReference>
<protein>
    <recommendedName>
        <fullName evidence="2">Peptidase A1 domain-containing protein</fullName>
    </recommendedName>
</protein>
<gene>
    <name evidence="3" type="ORF">GUITHDRAFT_134033</name>
</gene>
<reference evidence="3 5" key="1">
    <citation type="journal article" date="2012" name="Nature">
        <title>Algal genomes reveal evolutionary mosaicism and the fate of nucleomorphs.</title>
        <authorList>
            <consortium name="DOE Joint Genome Institute"/>
            <person name="Curtis B.A."/>
            <person name="Tanifuji G."/>
            <person name="Burki F."/>
            <person name="Gruber A."/>
            <person name="Irimia M."/>
            <person name="Maruyama S."/>
            <person name="Arias M.C."/>
            <person name="Ball S.G."/>
            <person name="Gile G.H."/>
            <person name="Hirakawa Y."/>
            <person name="Hopkins J.F."/>
            <person name="Kuo A."/>
            <person name="Rensing S.A."/>
            <person name="Schmutz J."/>
            <person name="Symeonidi A."/>
            <person name="Elias M."/>
            <person name="Eveleigh R.J."/>
            <person name="Herman E.K."/>
            <person name="Klute M.J."/>
            <person name="Nakayama T."/>
            <person name="Obornik M."/>
            <person name="Reyes-Prieto A."/>
            <person name="Armbrust E.V."/>
            <person name="Aves S.J."/>
            <person name="Beiko R.G."/>
            <person name="Coutinho P."/>
            <person name="Dacks J.B."/>
            <person name="Durnford D.G."/>
            <person name="Fast N.M."/>
            <person name="Green B.R."/>
            <person name="Grisdale C.J."/>
            <person name="Hempel F."/>
            <person name="Henrissat B."/>
            <person name="Hoppner M.P."/>
            <person name="Ishida K."/>
            <person name="Kim E."/>
            <person name="Koreny L."/>
            <person name="Kroth P.G."/>
            <person name="Liu Y."/>
            <person name="Malik S.B."/>
            <person name="Maier U.G."/>
            <person name="McRose D."/>
            <person name="Mock T."/>
            <person name="Neilson J.A."/>
            <person name="Onodera N.T."/>
            <person name="Poole A.M."/>
            <person name="Pritham E.J."/>
            <person name="Richards T.A."/>
            <person name="Rocap G."/>
            <person name="Roy S.W."/>
            <person name="Sarai C."/>
            <person name="Schaack S."/>
            <person name="Shirato S."/>
            <person name="Slamovits C.H."/>
            <person name="Spencer D.F."/>
            <person name="Suzuki S."/>
            <person name="Worden A.Z."/>
            <person name="Zauner S."/>
            <person name="Barry K."/>
            <person name="Bell C."/>
            <person name="Bharti A.K."/>
            <person name="Crow J.A."/>
            <person name="Grimwood J."/>
            <person name="Kramer R."/>
            <person name="Lindquist E."/>
            <person name="Lucas S."/>
            <person name="Salamov A."/>
            <person name="McFadden G.I."/>
            <person name="Lane C.E."/>
            <person name="Keeling P.J."/>
            <person name="Gray M.W."/>
            <person name="Grigoriev I.V."/>
            <person name="Archibald J.M."/>
        </authorList>
    </citation>
    <scope>NUCLEOTIDE SEQUENCE</scope>
    <source>
        <strain evidence="3 5">CCMP2712</strain>
    </source>
</reference>
<name>L1JVE6_GUITC</name>
<reference evidence="5" key="2">
    <citation type="submission" date="2012-11" db="EMBL/GenBank/DDBJ databases">
        <authorList>
            <person name="Kuo A."/>
            <person name="Curtis B.A."/>
            <person name="Tanifuji G."/>
            <person name="Burki F."/>
            <person name="Gruber A."/>
            <person name="Irimia M."/>
            <person name="Maruyama S."/>
            <person name="Arias M.C."/>
            <person name="Ball S.G."/>
            <person name="Gile G.H."/>
            <person name="Hirakawa Y."/>
            <person name="Hopkins J.F."/>
            <person name="Rensing S.A."/>
            <person name="Schmutz J."/>
            <person name="Symeonidi A."/>
            <person name="Elias M."/>
            <person name="Eveleigh R.J."/>
            <person name="Herman E.K."/>
            <person name="Klute M.J."/>
            <person name="Nakayama T."/>
            <person name="Obornik M."/>
            <person name="Reyes-Prieto A."/>
            <person name="Armbrust E.V."/>
            <person name="Aves S.J."/>
            <person name="Beiko R.G."/>
            <person name="Coutinho P."/>
            <person name="Dacks J.B."/>
            <person name="Durnford D.G."/>
            <person name="Fast N.M."/>
            <person name="Green B.R."/>
            <person name="Grisdale C."/>
            <person name="Hempe F."/>
            <person name="Henrissat B."/>
            <person name="Hoppner M.P."/>
            <person name="Ishida K.-I."/>
            <person name="Kim E."/>
            <person name="Koreny L."/>
            <person name="Kroth P.G."/>
            <person name="Liu Y."/>
            <person name="Malik S.-B."/>
            <person name="Maier U.G."/>
            <person name="McRose D."/>
            <person name="Mock T."/>
            <person name="Neilson J.A."/>
            <person name="Onodera N.T."/>
            <person name="Poole A.M."/>
            <person name="Pritham E.J."/>
            <person name="Richards T.A."/>
            <person name="Rocap G."/>
            <person name="Roy S.W."/>
            <person name="Sarai C."/>
            <person name="Schaack S."/>
            <person name="Shirato S."/>
            <person name="Slamovits C.H."/>
            <person name="Spencer D.F."/>
            <person name="Suzuki S."/>
            <person name="Worden A.Z."/>
            <person name="Zauner S."/>
            <person name="Barry K."/>
            <person name="Bell C."/>
            <person name="Bharti A.K."/>
            <person name="Crow J.A."/>
            <person name="Grimwood J."/>
            <person name="Kramer R."/>
            <person name="Lindquist E."/>
            <person name="Lucas S."/>
            <person name="Salamov A."/>
            <person name="McFadden G.I."/>
            <person name="Lane C.E."/>
            <person name="Keeling P.J."/>
            <person name="Gray M.W."/>
            <person name="Grigoriev I.V."/>
            <person name="Archibald J.M."/>
        </authorList>
    </citation>
    <scope>NUCLEOTIDE SEQUENCE</scope>
    <source>
        <strain evidence="5">CCMP2712</strain>
    </source>
</reference>
<dbReference type="KEGG" id="gtt:GUITHDRAFT_134033"/>
<dbReference type="InterPro" id="IPR021109">
    <property type="entry name" value="Peptidase_aspartic_dom_sf"/>
</dbReference>
<proteinExistence type="predicted"/>
<dbReference type="EnsemblProtists" id="EKX52347">
    <property type="protein sequence ID" value="EKX52347"/>
    <property type="gene ID" value="GUITHDRAFT_134033"/>
</dbReference>
<dbReference type="Pfam" id="PF00026">
    <property type="entry name" value="Asp"/>
    <property type="match status" value="1"/>
</dbReference>